<evidence type="ECO:0000259" key="1">
    <source>
        <dbReference type="Pfam" id="PF10592"/>
    </source>
</evidence>
<name>A0A2W5SUX2_9BACT</name>
<feature type="domain" description="Abortive phage infection protein C-terminal" evidence="1">
    <location>
        <begin position="250"/>
        <end position="286"/>
    </location>
</feature>
<reference evidence="2 3" key="1">
    <citation type="submission" date="2017-08" db="EMBL/GenBank/DDBJ databases">
        <title>Infants hospitalized years apart are colonized by the same room-sourced microbial strains.</title>
        <authorList>
            <person name="Brooks B."/>
            <person name="Olm M.R."/>
            <person name="Firek B.A."/>
            <person name="Baker R."/>
            <person name="Thomas B.C."/>
            <person name="Morowitz M.J."/>
            <person name="Banfield J.F."/>
        </authorList>
    </citation>
    <scope>NUCLEOTIDE SEQUENCE [LARGE SCALE GENOMIC DNA]</scope>
    <source>
        <strain evidence="2">S2_003_000_R2_14</strain>
    </source>
</reference>
<evidence type="ECO:0000313" key="2">
    <source>
        <dbReference type="EMBL" id="PZR04593.1"/>
    </source>
</evidence>
<proteinExistence type="predicted"/>
<protein>
    <recommendedName>
        <fullName evidence="1">Abortive phage infection protein C-terminal domain-containing protein</fullName>
    </recommendedName>
</protein>
<organism evidence="2 3">
    <name type="scientific">Archangium gephyra</name>
    <dbReference type="NCBI Taxonomy" id="48"/>
    <lineage>
        <taxon>Bacteria</taxon>
        <taxon>Pseudomonadati</taxon>
        <taxon>Myxococcota</taxon>
        <taxon>Myxococcia</taxon>
        <taxon>Myxococcales</taxon>
        <taxon>Cystobacterineae</taxon>
        <taxon>Archangiaceae</taxon>
        <taxon>Archangium</taxon>
    </lineage>
</organism>
<dbReference type="Proteomes" id="UP000249061">
    <property type="component" value="Unassembled WGS sequence"/>
</dbReference>
<dbReference type="AlphaFoldDB" id="A0A2W5SUX2"/>
<evidence type="ECO:0000313" key="3">
    <source>
        <dbReference type="Proteomes" id="UP000249061"/>
    </source>
</evidence>
<dbReference type="InterPro" id="IPR018891">
    <property type="entry name" value="AIPR_C"/>
</dbReference>
<accession>A0A2W5SUX2</accession>
<sequence>MKIQQGAIVSQIHVRQIQNYLKKNFEPHVDMSDVKSTGAELEKHRASRALAAFALTIIADCEPIVSAQRITDGGQDHAIDALYFDEDEQCLFVVQAKWHNEGKGTISQGDTLKVIEGIRKLFESDSDAFGAKLKSVWDVAGEKFHGSTSAKVVLCLVHTGTQPLSVDVQSALASYRKEVNDVSELLTVRVLDQKELHEFITAGAQGKPVDLEILLNDWGKVTAPYDALYGRVLASDVANWLTEHSRDRLFHQNIRKILPDSDINENITKTLSERPEQFWYLNNGVTRGDLGIGGVTT</sequence>
<dbReference type="EMBL" id="QFQP01000055">
    <property type="protein sequence ID" value="PZR04593.1"/>
    <property type="molecule type" value="Genomic_DNA"/>
</dbReference>
<dbReference type="Pfam" id="PF10592">
    <property type="entry name" value="AIPR"/>
    <property type="match status" value="1"/>
</dbReference>
<gene>
    <name evidence="2" type="ORF">DI536_33905</name>
</gene>
<comment type="caution">
    <text evidence="2">The sequence shown here is derived from an EMBL/GenBank/DDBJ whole genome shotgun (WGS) entry which is preliminary data.</text>
</comment>